<organism evidence="1 2">
    <name type="scientific">Choristoneura fumiferana</name>
    <name type="common">Spruce budworm moth</name>
    <name type="synonym">Archips fumiferana</name>
    <dbReference type="NCBI Taxonomy" id="7141"/>
    <lineage>
        <taxon>Eukaryota</taxon>
        <taxon>Metazoa</taxon>
        <taxon>Ecdysozoa</taxon>
        <taxon>Arthropoda</taxon>
        <taxon>Hexapoda</taxon>
        <taxon>Insecta</taxon>
        <taxon>Pterygota</taxon>
        <taxon>Neoptera</taxon>
        <taxon>Endopterygota</taxon>
        <taxon>Lepidoptera</taxon>
        <taxon>Glossata</taxon>
        <taxon>Ditrysia</taxon>
        <taxon>Tortricoidea</taxon>
        <taxon>Tortricidae</taxon>
        <taxon>Tortricinae</taxon>
        <taxon>Choristoneura</taxon>
    </lineage>
</organism>
<dbReference type="EMBL" id="CM046131">
    <property type="protein sequence ID" value="KAI8431121.1"/>
    <property type="molecule type" value="Genomic_DNA"/>
</dbReference>
<accession>A0ACC0K410</accession>
<gene>
    <name evidence="1" type="ORF">MSG28_001173</name>
</gene>
<sequence length="592" mass="66587">MKLTWQCMFSPRLYKIYKDGPRDSLYQPEGIEKWSDKVITMANTILNIGLYTSPFICFYIYKRGFFSLDETRTIIRYVGGLSCLIALSYILRGIGRASNPKYVDFLKALTSPVTDQKRTKLKTADGNEIDTMFVDNRAQSPKGKILVICCEGNSGFYEIGIMTTPLGFEPQQIVMYGWSIGGYVATWAAVNYPEVKALNQMPSSWSLLVKEVVRSHVDLNIKELIAQYGGPVQLVRRTEDEIICLRQGQLASNRGNFLLTRLVEARHPELPASALESLQKHAMSHINDLIGIVRGLRLVVEAGAKLQQESSRLIWNNSSIKAFAQNCPTNPVANYKPNPDFGKELLDRALVVAHGFRQYAVMNVPNFNTESETKADMDPRMKEEIEELNREFNRTFESLEKSQSKEIPSVLNAEAPLERVVESMRKLSENSKARVVPSSRLGRMFSFGSLAAGLGVGTVAQYARNTLQSVTGREEAPNAFLSPANAERILLSIQDETVISPELQRIFERVRQSADFMPSWQVQQVLVAQLGPDWRGKVNHFEERPFAAASIEFMDQYIEIIKAASDGDRAAILRMSKEMKFLTGYESKVSDG</sequence>
<evidence type="ECO:0000313" key="2">
    <source>
        <dbReference type="Proteomes" id="UP001064048"/>
    </source>
</evidence>
<reference evidence="1 2" key="1">
    <citation type="journal article" date="2022" name="Genome Biol. Evol.">
        <title>The Spruce Budworm Genome: Reconstructing the Evolutionary History of Antifreeze Proteins.</title>
        <authorList>
            <person name="Beliveau C."/>
            <person name="Gagne P."/>
            <person name="Picq S."/>
            <person name="Vernygora O."/>
            <person name="Keeling C.I."/>
            <person name="Pinkney K."/>
            <person name="Doucet D."/>
            <person name="Wen F."/>
            <person name="Johnston J.S."/>
            <person name="Maaroufi H."/>
            <person name="Boyle B."/>
            <person name="Laroche J."/>
            <person name="Dewar K."/>
            <person name="Juretic N."/>
            <person name="Blackburn G."/>
            <person name="Nisole A."/>
            <person name="Brunet B."/>
            <person name="Brandao M."/>
            <person name="Lumley L."/>
            <person name="Duan J."/>
            <person name="Quan G."/>
            <person name="Lucarotti C.J."/>
            <person name="Roe A.D."/>
            <person name="Sperling F.A.H."/>
            <person name="Levesque R.C."/>
            <person name="Cusson M."/>
        </authorList>
    </citation>
    <scope>NUCLEOTIDE SEQUENCE [LARGE SCALE GENOMIC DNA]</scope>
    <source>
        <strain evidence="1">Glfc:IPQL:Cfum</strain>
    </source>
</reference>
<dbReference type="Proteomes" id="UP001064048">
    <property type="component" value="Chromosome Z"/>
</dbReference>
<name>A0ACC0K410_CHOFU</name>
<evidence type="ECO:0000313" key="1">
    <source>
        <dbReference type="EMBL" id="KAI8431121.1"/>
    </source>
</evidence>
<comment type="caution">
    <text evidence="1">The sequence shown here is derived from an EMBL/GenBank/DDBJ whole genome shotgun (WGS) entry which is preliminary data.</text>
</comment>
<proteinExistence type="predicted"/>
<protein>
    <submittedName>
        <fullName evidence="1">Uncharacterized protein</fullName>
    </submittedName>
</protein>
<keyword evidence="2" id="KW-1185">Reference proteome</keyword>